<evidence type="ECO:0000313" key="3">
    <source>
        <dbReference type="Proteomes" id="UP000035212"/>
    </source>
</evidence>
<dbReference type="PATRIC" id="fig|587753.11.peg.1480"/>
<accession>A0A0G3GGE5</accession>
<evidence type="ECO:0000313" key="2">
    <source>
        <dbReference type="EMBL" id="AKJ97861.1"/>
    </source>
</evidence>
<sequence length="172" mass="19016">MNSDLDNFIGLSSALTGIPCERLAPAIDPMGLPRIFLEFITPRVTPEVLDTLLTQYARMAAERRPAGQIAQAVLMNGSRPAVTRPAQAARSIMKLWLLGVWYQPYAAGLHQPTDSTVVSDQAYIQSWAWKIAQARPRDYSEVTLGRWDLPSAHRPSRAGLVPRDPEPGLGQR</sequence>
<feature type="region of interest" description="Disordered" evidence="1">
    <location>
        <begin position="153"/>
        <end position="172"/>
    </location>
</feature>
<protein>
    <submittedName>
        <fullName evidence="2">Sorbitol dehydrogenase</fullName>
    </submittedName>
</protein>
<dbReference type="AlphaFoldDB" id="A0A0G3GGE5"/>
<proteinExistence type="predicted"/>
<name>A0A0G3GGE5_9PSED</name>
<organism evidence="2 3">
    <name type="scientific">Pseudomonas chlororaphis</name>
    <dbReference type="NCBI Taxonomy" id="587753"/>
    <lineage>
        <taxon>Bacteria</taxon>
        <taxon>Pseudomonadati</taxon>
        <taxon>Pseudomonadota</taxon>
        <taxon>Gammaproteobacteria</taxon>
        <taxon>Pseudomonadales</taxon>
        <taxon>Pseudomonadaceae</taxon>
        <taxon>Pseudomonas</taxon>
    </lineage>
</organism>
<dbReference type="EMBL" id="CP011020">
    <property type="protein sequence ID" value="AKJ97861.1"/>
    <property type="molecule type" value="Genomic_DNA"/>
</dbReference>
<reference evidence="2 3" key="1">
    <citation type="journal article" date="2015" name="Stand. Genomic Sci.">
        <title>Complete genome of Pseudomonas chlororaphis strain UFB2, a soil bacterium with antibacterial activity against bacterial canker pathogen of tomato.</title>
        <authorList>
            <person name="Deng P."/>
            <person name="Wang X."/>
            <person name="Baird S.M."/>
            <person name="Lu S.E."/>
        </authorList>
    </citation>
    <scope>NUCLEOTIDE SEQUENCE [LARGE SCALE GENOMIC DNA]</scope>
    <source>
        <strain evidence="2 3">UFB2</strain>
    </source>
</reference>
<dbReference type="Proteomes" id="UP000035212">
    <property type="component" value="Chromosome"/>
</dbReference>
<reference evidence="3" key="2">
    <citation type="submission" date="2015-03" db="EMBL/GenBank/DDBJ databases">
        <authorList>
            <person name="Deng P."/>
            <person name="Lu S."/>
        </authorList>
    </citation>
    <scope>NUCLEOTIDE SEQUENCE [LARGE SCALE GENOMIC DNA]</scope>
    <source>
        <strain evidence="3">UFB2</strain>
    </source>
</reference>
<evidence type="ECO:0000256" key="1">
    <source>
        <dbReference type="SAM" id="MobiDB-lite"/>
    </source>
</evidence>
<gene>
    <name evidence="2" type="ORF">VM99_07210</name>
</gene>